<reference evidence="3" key="1">
    <citation type="submission" date="2019-10" db="EMBL/GenBank/DDBJ databases">
        <title>Lacipirellula parvula gen. nov., sp. nov., representing a lineage of planctomycetes widespread in freshwater anoxic habitats, and description of the family Lacipirellulaceae.</title>
        <authorList>
            <person name="Dedysh S.N."/>
            <person name="Kulichevskaya I.S."/>
            <person name="Beletsky A.V."/>
            <person name="Rakitin A.L."/>
            <person name="Mardanov A.V."/>
            <person name="Ivanova A.A."/>
            <person name="Saltykova V.X."/>
            <person name="Rijpstra W.I.C."/>
            <person name="Sinninghe Damste J.S."/>
            <person name="Ravin N.V."/>
        </authorList>
    </citation>
    <scope>NUCLEOTIDE SEQUENCE [LARGE SCALE GENOMIC DNA]</scope>
    <source>
        <strain evidence="3">PX69</strain>
    </source>
</reference>
<keyword evidence="3" id="KW-1185">Reference proteome</keyword>
<evidence type="ECO:0000256" key="1">
    <source>
        <dbReference type="SAM" id="Phobius"/>
    </source>
</evidence>
<dbReference type="KEGG" id="lpav:PLANPX_5462"/>
<sequence>MSDGPQLAHDSAHEDDAIELPAPTVAPLVLALSIALLAAGVAMSLAFLAVGAALFIVGLSMWVRQLIPGRGHVHEPRVAEALRPQAIAARRGAVARLQIGMPGYRLRLPVRVHPISAGVKGGIVGGIVMPLPAMLYGLASGHGIWLPINLLAGMVLPNVGQMETAQLEQFHLPLFITGCVIHAVTSLIIGLLYGVLLPTLPDVPKPIAWGALLMPLLWTAMSYFAWGAANPSLRARVDWLSFVLSQLVFGIIAAIVFMRLRAWRPVASGVIGGIVGGLLMPLPAMLWGVISRHGIWYPANLLAAMVTQHSGEFTTAELEGYHAEWFATAMMVHLVLSILFGLAFGLVLPRVPAIPGPMAWGGLVMPLLWTGLSYGLMGVVNPTLQRVVEWPWFVASQFVFGVVASIVVVRSVEVHIPPAGRGPEPRDEYLTGK</sequence>
<feature type="transmembrane region" description="Helical" evidence="1">
    <location>
        <begin position="133"/>
        <end position="152"/>
    </location>
</feature>
<dbReference type="Proteomes" id="UP000326837">
    <property type="component" value="Chromosome"/>
</dbReference>
<dbReference type="RefSeq" id="WP_152101136.1">
    <property type="nucleotide sequence ID" value="NZ_AP021861.1"/>
</dbReference>
<accession>A0A5K7XG93</accession>
<evidence type="ECO:0000313" key="2">
    <source>
        <dbReference type="EMBL" id="BBO35850.1"/>
    </source>
</evidence>
<gene>
    <name evidence="2" type="ORF">PLANPX_5462</name>
</gene>
<feature type="transmembrane region" description="Helical" evidence="1">
    <location>
        <begin position="360"/>
        <end position="380"/>
    </location>
</feature>
<feature type="transmembrane region" description="Helical" evidence="1">
    <location>
        <begin position="207"/>
        <end position="227"/>
    </location>
</feature>
<proteinExistence type="predicted"/>
<feature type="transmembrane region" description="Helical" evidence="1">
    <location>
        <begin position="392"/>
        <end position="412"/>
    </location>
</feature>
<evidence type="ECO:0000313" key="3">
    <source>
        <dbReference type="Proteomes" id="UP000326837"/>
    </source>
</evidence>
<keyword evidence="1" id="KW-0472">Membrane</keyword>
<keyword evidence="1" id="KW-1133">Transmembrane helix</keyword>
<feature type="transmembrane region" description="Helical" evidence="1">
    <location>
        <begin position="29"/>
        <end position="62"/>
    </location>
</feature>
<dbReference type="AlphaFoldDB" id="A0A5K7XG93"/>
<dbReference type="EMBL" id="AP021861">
    <property type="protein sequence ID" value="BBO35850.1"/>
    <property type="molecule type" value="Genomic_DNA"/>
</dbReference>
<feature type="transmembrane region" description="Helical" evidence="1">
    <location>
        <begin position="239"/>
        <end position="258"/>
    </location>
</feature>
<organism evidence="2 3">
    <name type="scientific">Lacipirellula parvula</name>
    <dbReference type="NCBI Taxonomy" id="2650471"/>
    <lineage>
        <taxon>Bacteria</taxon>
        <taxon>Pseudomonadati</taxon>
        <taxon>Planctomycetota</taxon>
        <taxon>Planctomycetia</taxon>
        <taxon>Pirellulales</taxon>
        <taxon>Lacipirellulaceae</taxon>
        <taxon>Lacipirellula</taxon>
    </lineage>
</organism>
<dbReference type="Gene3D" id="1.10.287.70">
    <property type="match status" value="1"/>
</dbReference>
<name>A0A5K7XG93_9BACT</name>
<protein>
    <submittedName>
        <fullName evidence="2">Uncharacterized protein</fullName>
    </submittedName>
</protein>
<keyword evidence="1" id="KW-0812">Transmembrane</keyword>
<feature type="transmembrane region" description="Helical" evidence="1">
    <location>
        <begin position="325"/>
        <end position="348"/>
    </location>
</feature>
<feature type="transmembrane region" description="Helical" evidence="1">
    <location>
        <begin position="172"/>
        <end position="195"/>
    </location>
</feature>
<feature type="transmembrane region" description="Helical" evidence="1">
    <location>
        <begin position="270"/>
        <end position="290"/>
    </location>
</feature>